<dbReference type="PROSITE" id="PS50943">
    <property type="entry name" value="HTH_CROC1"/>
    <property type="match status" value="1"/>
</dbReference>
<dbReference type="InterPro" id="IPR010982">
    <property type="entry name" value="Lambda_DNA-bd_dom_sf"/>
</dbReference>
<accession>A0ABR7I5S1</accession>
<dbReference type="EMBL" id="JACOQE010000016">
    <property type="protein sequence ID" value="MBC5741854.1"/>
    <property type="molecule type" value="Genomic_DNA"/>
</dbReference>
<gene>
    <name evidence="2" type="ORF">H8Z79_15855</name>
</gene>
<organism evidence="2 3">
    <name type="scientific">Blautia intestinalis</name>
    <dbReference type="NCBI Taxonomy" id="2763028"/>
    <lineage>
        <taxon>Bacteria</taxon>
        <taxon>Bacillati</taxon>
        <taxon>Bacillota</taxon>
        <taxon>Clostridia</taxon>
        <taxon>Lachnospirales</taxon>
        <taxon>Lachnospiraceae</taxon>
        <taxon>Blautia</taxon>
    </lineage>
</organism>
<dbReference type="CDD" id="cd00093">
    <property type="entry name" value="HTH_XRE"/>
    <property type="match status" value="1"/>
</dbReference>
<dbReference type="RefSeq" id="WP_118041275.1">
    <property type="nucleotide sequence ID" value="NZ_JACOQE010000016.1"/>
</dbReference>
<sequence length="70" mass="7943">MDVSNLKWTLAACRVNKNLTQEEAAEKLHMSPATLTNHERGKVNPSYVQLLAYANLYEVPVEIIDVETRD</sequence>
<keyword evidence="3" id="KW-1185">Reference proteome</keyword>
<proteinExistence type="predicted"/>
<evidence type="ECO:0000313" key="3">
    <source>
        <dbReference type="Proteomes" id="UP000633936"/>
    </source>
</evidence>
<dbReference type="Gene3D" id="1.10.260.40">
    <property type="entry name" value="lambda repressor-like DNA-binding domains"/>
    <property type="match status" value="1"/>
</dbReference>
<feature type="domain" description="HTH cro/C1-type" evidence="1">
    <location>
        <begin position="10"/>
        <end position="64"/>
    </location>
</feature>
<evidence type="ECO:0000259" key="1">
    <source>
        <dbReference type="PROSITE" id="PS50943"/>
    </source>
</evidence>
<dbReference type="Proteomes" id="UP000633936">
    <property type="component" value="Unassembled WGS sequence"/>
</dbReference>
<protein>
    <submittedName>
        <fullName evidence="2">Helix-turn-helix transcriptional regulator</fullName>
    </submittedName>
</protein>
<evidence type="ECO:0000313" key="2">
    <source>
        <dbReference type="EMBL" id="MBC5741854.1"/>
    </source>
</evidence>
<dbReference type="Pfam" id="PF01381">
    <property type="entry name" value="HTH_3"/>
    <property type="match status" value="1"/>
</dbReference>
<dbReference type="SUPFAM" id="SSF47413">
    <property type="entry name" value="lambda repressor-like DNA-binding domains"/>
    <property type="match status" value="1"/>
</dbReference>
<reference evidence="2 3" key="1">
    <citation type="submission" date="2020-08" db="EMBL/GenBank/DDBJ databases">
        <title>Genome public.</title>
        <authorList>
            <person name="Liu C."/>
            <person name="Sun Q."/>
        </authorList>
    </citation>
    <scope>NUCLEOTIDE SEQUENCE [LARGE SCALE GENOMIC DNA]</scope>
    <source>
        <strain evidence="2 3">27-44</strain>
    </source>
</reference>
<dbReference type="InterPro" id="IPR001387">
    <property type="entry name" value="Cro/C1-type_HTH"/>
</dbReference>
<dbReference type="SMART" id="SM00530">
    <property type="entry name" value="HTH_XRE"/>
    <property type="match status" value="1"/>
</dbReference>
<name>A0ABR7I5S1_9FIRM</name>
<comment type="caution">
    <text evidence="2">The sequence shown here is derived from an EMBL/GenBank/DDBJ whole genome shotgun (WGS) entry which is preliminary data.</text>
</comment>